<proteinExistence type="predicted"/>
<dbReference type="STRING" id="1036808.A0A0C3D1B9"/>
<sequence>MYAKFGREILSQLDGFAFQVRDANMTFLLKEKYDGVVKKIVAWSMKELADKMAERGLRNTIQLLKTVNENYSAVDRIDSRIQIYDGNLQSRMAYLPKGLEAAKRAGKATQCYVENTSQLSVDP</sequence>
<dbReference type="OrthoDB" id="7777654at2759"/>
<dbReference type="InParanoid" id="A0A0C3D1B9"/>
<reference evidence="2" key="2">
    <citation type="submission" date="2015-01" db="EMBL/GenBank/DDBJ databases">
        <title>Evolutionary Origins and Diversification of the Mycorrhizal Mutualists.</title>
        <authorList>
            <consortium name="DOE Joint Genome Institute"/>
            <consortium name="Mycorrhizal Genomics Consortium"/>
            <person name="Kohler A."/>
            <person name="Kuo A."/>
            <person name="Nagy L.G."/>
            <person name="Floudas D."/>
            <person name="Copeland A."/>
            <person name="Barry K.W."/>
            <person name="Cichocki N."/>
            <person name="Veneault-Fourrey C."/>
            <person name="LaButti K."/>
            <person name="Lindquist E.A."/>
            <person name="Lipzen A."/>
            <person name="Lundell T."/>
            <person name="Morin E."/>
            <person name="Murat C."/>
            <person name="Riley R."/>
            <person name="Ohm R."/>
            <person name="Sun H."/>
            <person name="Tunlid A."/>
            <person name="Henrissat B."/>
            <person name="Grigoriev I.V."/>
            <person name="Hibbett D.S."/>
            <person name="Martin F."/>
        </authorList>
    </citation>
    <scope>NUCLEOTIDE SEQUENCE [LARGE SCALE GENOMIC DNA]</scope>
    <source>
        <strain evidence="2">Foug A</strain>
    </source>
</reference>
<dbReference type="EMBL" id="KN822151">
    <property type="protein sequence ID" value="KIM54600.1"/>
    <property type="molecule type" value="Genomic_DNA"/>
</dbReference>
<dbReference type="HOGENOM" id="CLU_2016554_0_0_1"/>
<gene>
    <name evidence="1" type="ORF">SCLCIDRAFT_30968</name>
</gene>
<organism evidence="1 2">
    <name type="scientific">Scleroderma citrinum Foug A</name>
    <dbReference type="NCBI Taxonomy" id="1036808"/>
    <lineage>
        <taxon>Eukaryota</taxon>
        <taxon>Fungi</taxon>
        <taxon>Dikarya</taxon>
        <taxon>Basidiomycota</taxon>
        <taxon>Agaricomycotina</taxon>
        <taxon>Agaricomycetes</taxon>
        <taxon>Agaricomycetidae</taxon>
        <taxon>Boletales</taxon>
        <taxon>Sclerodermatineae</taxon>
        <taxon>Sclerodermataceae</taxon>
        <taxon>Scleroderma</taxon>
    </lineage>
</organism>
<dbReference type="AlphaFoldDB" id="A0A0C3D1B9"/>
<protein>
    <submittedName>
        <fullName evidence="1">Uncharacterized protein</fullName>
    </submittedName>
</protein>
<accession>A0A0C3D1B9</accession>
<evidence type="ECO:0000313" key="2">
    <source>
        <dbReference type="Proteomes" id="UP000053989"/>
    </source>
</evidence>
<dbReference type="Proteomes" id="UP000053989">
    <property type="component" value="Unassembled WGS sequence"/>
</dbReference>
<reference evidence="1 2" key="1">
    <citation type="submission" date="2014-04" db="EMBL/GenBank/DDBJ databases">
        <authorList>
            <consortium name="DOE Joint Genome Institute"/>
            <person name="Kuo A."/>
            <person name="Kohler A."/>
            <person name="Nagy L.G."/>
            <person name="Floudas D."/>
            <person name="Copeland A."/>
            <person name="Barry K.W."/>
            <person name="Cichocki N."/>
            <person name="Veneault-Fourrey C."/>
            <person name="LaButti K."/>
            <person name="Lindquist E.A."/>
            <person name="Lipzen A."/>
            <person name="Lundell T."/>
            <person name="Morin E."/>
            <person name="Murat C."/>
            <person name="Sun H."/>
            <person name="Tunlid A."/>
            <person name="Henrissat B."/>
            <person name="Grigoriev I.V."/>
            <person name="Hibbett D.S."/>
            <person name="Martin F."/>
            <person name="Nordberg H.P."/>
            <person name="Cantor M.N."/>
            <person name="Hua S.X."/>
        </authorList>
    </citation>
    <scope>NUCLEOTIDE SEQUENCE [LARGE SCALE GENOMIC DNA]</scope>
    <source>
        <strain evidence="1 2">Foug A</strain>
    </source>
</reference>
<evidence type="ECO:0000313" key="1">
    <source>
        <dbReference type="EMBL" id="KIM54600.1"/>
    </source>
</evidence>
<name>A0A0C3D1B9_9AGAM</name>
<keyword evidence="2" id="KW-1185">Reference proteome</keyword>